<dbReference type="Gene3D" id="1.20.120.1630">
    <property type="match status" value="1"/>
</dbReference>
<feature type="transmembrane region" description="Helical" evidence="5">
    <location>
        <begin position="190"/>
        <end position="211"/>
    </location>
</feature>
<comment type="similarity">
    <text evidence="5">Belongs to the class VI-like SAM-binding methyltransferase superfamily. Isoprenylcysteine carboxyl methyltransferase family.</text>
</comment>
<dbReference type="EMBL" id="JAZAVJ010000153">
    <property type="protein sequence ID" value="KAK7409389.1"/>
    <property type="molecule type" value="Genomic_DNA"/>
</dbReference>
<name>A0ABR1GVL6_9HYPO</name>
<keyword evidence="5" id="KW-0256">Endoplasmic reticulum</keyword>
<comment type="subcellular location">
    <subcellularLocation>
        <location evidence="5">Endoplasmic reticulum membrane</location>
        <topology evidence="5">Multi-pass membrane protein</topology>
    </subcellularLocation>
    <subcellularLocation>
        <location evidence="1">Membrane</location>
        <topology evidence="1">Multi-pass membrane protein</topology>
    </subcellularLocation>
</comment>
<organism evidence="6 7">
    <name type="scientific">Neonectria punicea</name>
    <dbReference type="NCBI Taxonomy" id="979145"/>
    <lineage>
        <taxon>Eukaryota</taxon>
        <taxon>Fungi</taxon>
        <taxon>Dikarya</taxon>
        <taxon>Ascomycota</taxon>
        <taxon>Pezizomycotina</taxon>
        <taxon>Sordariomycetes</taxon>
        <taxon>Hypocreomycetidae</taxon>
        <taxon>Hypocreales</taxon>
        <taxon>Nectriaceae</taxon>
        <taxon>Neonectria</taxon>
    </lineage>
</organism>
<evidence type="ECO:0000256" key="3">
    <source>
        <dbReference type="ARBA" id="ARBA00022989"/>
    </source>
</evidence>
<accession>A0ABR1GVL6</accession>
<dbReference type="InterPro" id="IPR007269">
    <property type="entry name" value="ICMT_MeTrfase"/>
</dbReference>
<feature type="transmembrane region" description="Helical" evidence="5">
    <location>
        <begin position="98"/>
        <end position="119"/>
    </location>
</feature>
<comment type="catalytic activity">
    <reaction evidence="5">
        <text>[protein]-C-terminal S-[(2E,6E)-farnesyl]-L-cysteine + S-adenosyl-L-methionine = [protein]-C-terminal S-[(2E,6E)-farnesyl]-L-cysteine methyl ester + S-adenosyl-L-homocysteine</text>
        <dbReference type="Rhea" id="RHEA:21672"/>
        <dbReference type="Rhea" id="RHEA-COMP:12125"/>
        <dbReference type="Rhea" id="RHEA-COMP:12126"/>
        <dbReference type="ChEBI" id="CHEBI:57856"/>
        <dbReference type="ChEBI" id="CHEBI:59789"/>
        <dbReference type="ChEBI" id="CHEBI:90510"/>
        <dbReference type="ChEBI" id="CHEBI:90511"/>
        <dbReference type="EC" id="2.1.1.100"/>
    </reaction>
</comment>
<evidence type="ECO:0000256" key="1">
    <source>
        <dbReference type="ARBA" id="ARBA00004141"/>
    </source>
</evidence>
<protein>
    <recommendedName>
        <fullName evidence="5">Protein-S-isoprenylcysteine O-methyltransferase</fullName>
        <ecNumber evidence="5">2.1.1.100</ecNumber>
    </recommendedName>
</protein>
<keyword evidence="2 5" id="KW-0812">Transmembrane</keyword>
<comment type="caution">
    <text evidence="5">Lacks conserved residue(s) required for the propagation of feature annotation.</text>
</comment>
<dbReference type="EC" id="2.1.1.100" evidence="5"/>
<dbReference type="PANTHER" id="PTHR12714:SF9">
    <property type="entry name" value="PROTEIN-S-ISOPRENYLCYSTEINE O-METHYLTRANSFERASE"/>
    <property type="match status" value="1"/>
</dbReference>
<evidence type="ECO:0000256" key="2">
    <source>
        <dbReference type="ARBA" id="ARBA00022692"/>
    </source>
</evidence>
<keyword evidence="3 5" id="KW-1133">Transmembrane helix</keyword>
<keyword evidence="5" id="KW-0489">Methyltransferase</keyword>
<evidence type="ECO:0000256" key="4">
    <source>
        <dbReference type="ARBA" id="ARBA00023136"/>
    </source>
</evidence>
<reference evidence="6 7" key="1">
    <citation type="journal article" date="2025" name="Microbiol. Resour. Announc.">
        <title>Draft genome sequences for Neonectria magnoliae and Neonectria punicea, canker pathogens of Liriodendron tulipifera and Acer saccharum in West Virginia.</title>
        <authorList>
            <person name="Petronek H.M."/>
            <person name="Kasson M.T."/>
            <person name="Metheny A.M."/>
            <person name="Stauder C.M."/>
            <person name="Lovett B."/>
            <person name="Lynch S.C."/>
            <person name="Garnas J.R."/>
            <person name="Kasson L.R."/>
            <person name="Stajich J.E."/>
        </authorList>
    </citation>
    <scope>NUCLEOTIDE SEQUENCE [LARGE SCALE GENOMIC DNA]</scope>
    <source>
        <strain evidence="6 7">NRRL 64653</strain>
    </source>
</reference>
<evidence type="ECO:0000256" key="5">
    <source>
        <dbReference type="RuleBase" id="RU362022"/>
    </source>
</evidence>
<proteinExistence type="inferred from homology"/>
<dbReference type="Pfam" id="PF04140">
    <property type="entry name" value="ICMT"/>
    <property type="match status" value="1"/>
</dbReference>
<sequence>MSLSTSLSQASLAATILASTVGTYQALSPPNPSPESPSSAAVSDSISRFHLTSKHTTKVALAPFSLLALHASSLAYTNPEIPSSLLRHGAENGLNASLITWSPATAVPLALILCAGVPLRLVSYASLGKNFTFALATPDRLKTTGIYGYVQHPSYTGLVVLVLSNVTLLCRTDGVLSCWIPPSWYQVVPYLGWISTPIGVGIFLFGVWTRVRQEERMLRAKFGVEWEEWHSKTPRFLPWRC</sequence>
<gene>
    <name evidence="6" type="ORF">QQX98_008451</name>
</gene>
<keyword evidence="5" id="KW-0949">S-adenosyl-L-methionine</keyword>
<evidence type="ECO:0000313" key="7">
    <source>
        <dbReference type="Proteomes" id="UP001498476"/>
    </source>
</evidence>
<evidence type="ECO:0000313" key="6">
    <source>
        <dbReference type="EMBL" id="KAK7409389.1"/>
    </source>
</evidence>
<keyword evidence="5" id="KW-0808">Transferase</keyword>
<keyword evidence="4 5" id="KW-0472">Membrane</keyword>
<comment type="caution">
    <text evidence="6">The sequence shown here is derived from an EMBL/GenBank/DDBJ whole genome shotgun (WGS) entry which is preliminary data.</text>
</comment>
<dbReference type="PANTHER" id="PTHR12714">
    <property type="entry name" value="PROTEIN-S ISOPRENYLCYSTEINE O-METHYLTRANSFERASE"/>
    <property type="match status" value="1"/>
</dbReference>
<dbReference type="Proteomes" id="UP001498476">
    <property type="component" value="Unassembled WGS sequence"/>
</dbReference>
<keyword evidence="7" id="KW-1185">Reference proteome</keyword>